<dbReference type="AlphaFoldDB" id="A0A915J2D2"/>
<keyword evidence="1" id="KW-1185">Reference proteome</keyword>
<dbReference type="Proteomes" id="UP000887565">
    <property type="component" value="Unplaced"/>
</dbReference>
<evidence type="ECO:0000313" key="1">
    <source>
        <dbReference type="Proteomes" id="UP000887565"/>
    </source>
</evidence>
<reference evidence="2" key="1">
    <citation type="submission" date="2022-11" db="UniProtKB">
        <authorList>
            <consortium name="WormBaseParasite"/>
        </authorList>
    </citation>
    <scope>IDENTIFICATION</scope>
</reference>
<organism evidence="1 2">
    <name type="scientific">Romanomermis culicivorax</name>
    <name type="common">Nematode worm</name>
    <dbReference type="NCBI Taxonomy" id="13658"/>
    <lineage>
        <taxon>Eukaryota</taxon>
        <taxon>Metazoa</taxon>
        <taxon>Ecdysozoa</taxon>
        <taxon>Nematoda</taxon>
        <taxon>Enoplea</taxon>
        <taxon>Dorylaimia</taxon>
        <taxon>Mermithida</taxon>
        <taxon>Mermithoidea</taxon>
        <taxon>Mermithidae</taxon>
        <taxon>Romanomermis</taxon>
    </lineage>
</organism>
<sequence>MVMTFSAMPDVSVMIKGPMKSGWILFAFRVLFKRTKSLMARWPVRAFRSKYSLLTTAAVSRESTAAQGEQDCLMKSLSSISWIWWRTIILCSIAAR</sequence>
<name>A0A915J2D2_ROMCU</name>
<dbReference type="WBParaSite" id="nRc.2.0.1.t19857-RA">
    <property type="protein sequence ID" value="nRc.2.0.1.t19857-RA"/>
    <property type="gene ID" value="nRc.2.0.1.g19857"/>
</dbReference>
<evidence type="ECO:0000313" key="2">
    <source>
        <dbReference type="WBParaSite" id="nRc.2.0.1.t19857-RA"/>
    </source>
</evidence>
<protein>
    <submittedName>
        <fullName evidence="2">Uncharacterized protein</fullName>
    </submittedName>
</protein>
<proteinExistence type="predicted"/>
<accession>A0A915J2D2</accession>